<dbReference type="Proteomes" id="UP000249819">
    <property type="component" value="Unassembled WGS sequence"/>
</dbReference>
<reference evidence="2 3" key="1">
    <citation type="submission" date="2018-06" db="EMBL/GenBank/DDBJ databases">
        <title>Genomic Encyclopedia of Archaeal and Bacterial Type Strains, Phase II (KMG-II): from individual species to whole genera.</title>
        <authorList>
            <person name="Goeker M."/>
        </authorList>
    </citation>
    <scope>NUCLEOTIDE SEQUENCE [LARGE SCALE GENOMIC DNA]</scope>
    <source>
        <strain evidence="2 3">DSM 29821</strain>
    </source>
</reference>
<dbReference type="RefSeq" id="WP_111592854.1">
    <property type="nucleotide sequence ID" value="NZ_QLMA01000004.1"/>
</dbReference>
<organism evidence="2 3">
    <name type="scientific">Chitinophaga dinghuensis</name>
    <dbReference type="NCBI Taxonomy" id="1539050"/>
    <lineage>
        <taxon>Bacteria</taxon>
        <taxon>Pseudomonadati</taxon>
        <taxon>Bacteroidota</taxon>
        <taxon>Chitinophagia</taxon>
        <taxon>Chitinophagales</taxon>
        <taxon>Chitinophagaceae</taxon>
        <taxon>Chitinophaga</taxon>
    </lineage>
</organism>
<accession>A0A327W107</accession>
<dbReference type="Pfam" id="PF01370">
    <property type="entry name" value="Epimerase"/>
    <property type="match status" value="1"/>
</dbReference>
<keyword evidence="3" id="KW-1185">Reference proteome</keyword>
<evidence type="ECO:0000313" key="3">
    <source>
        <dbReference type="Proteomes" id="UP000249819"/>
    </source>
</evidence>
<dbReference type="EMBL" id="QLMA01000004">
    <property type="protein sequence ID" value="RAJ82333.1"/>
    <property type="molecule type" value="Genomic_DNA"/>
</dbReference>
<gene>
    <name evidence="2" type="ORF">CLV59_104559</name>
</gene>
<evidence type="ECO:0000259" key="1">
    <source>
        <dbReference type="Pfam" id="PF01370"/>
    </source>
</evidence>
<dbReference type="SUPFAM" id="SSF51735">
    <property type="entry name" value="NAD(P)-binding Rossmann-fold domains"/>
    <property type="match status" value="1"/>
</dbReference>
<dbReference type="OrthoDB" id="112777at2"/>
<evidence type="ECO:0000313" key="2">
    <source>
        <dbReference type="EMBL" id="RAJ82333.1"/>
    </source>
</evidence>
<dbReference type="InterPro" id="IPR036291">
    <property type="entry name" value="NAD(P)-bd_dom_sf"/>
</dbReference>
<comment type="caution">
    <text evidence="2">The sequence shown here is derived from an EMBL/GenBank/DDBJ whole genome shotgun (WGS) entry which is preliminary data.</text>
</comment>
<dbReference type="Gene3D" id="3.40.50.720">
    <property type="entry name" value="NAD(P)-binding Rossmann-like Domain"/>
    <property type="match status" value="1"/>
</dbReference>
<protein>
    <submittedName>
        <fullName evidence="2">Nucleoside-diphosphate-sugar epimerase</fullName>
    </submittedName>
</protein>
<dbReference type="InterPro" id="IPR050177">
    <property type="entry name" value="Lipid_A_modif_metabolic_enz"/>
</dbReference>
<dbReference type="PANTHER" id="PTHR43245">
    <property type="entry name" value="BIFUNCTIONAL POLYMYXIN RESISTANCE PROTEIN ARNA"/>
    <property type="match status" value="1"/>
</dbReference>
<feature type="domain" description="NAD-dependent epimerase/dehydratase" evidence="1">
    <location>
        <begin position="11"/>
        <end position="180"/>
    </location>
</feature>
<proteinExistence type="predicted"/>
<dbReference type="AlphaFoldDB" id="A0A327W107"/>
<dbReference type="InterPro" id="IPR001509">
    <property type="entry name" value="Epimerase_deHydtase"/>
</dbReference>
<sequence>MSDQNAQPLYTILGAGGIISNELTNHLAANGHRVRLVSRNPVSYAGITELVAADITNEQQTMTAVKGSDYVILCAGLKYDIKVWSVAWPAIMNNVIRACKEAGAKLLFFDNVYSYGLVDGPMVETTPYNPSSKKGEVRARIARQLQDEMQAGHITATIARAADFYGPKADKTGFLNILILDKFKTKSSAMWIGKDDLPHSYTYTPDAGKGLYRLLLDANSWNQVWHLPTASPAPTGKEYVQMFADAMGVKARHMNLNKFMLTLTGLFDSNIREMVEMLYQNNYPYQLNSDKFEKYFQLAPTPYLQGIQETVAALKR</sequence>
<name>A0A327W107_9BACT</name>
<dbReference type="PANTHER" id="PTHR43245:SF13">
    <property type="entry name" value="UDP-D-APIOSE_UDP-D-XYLOSE SYNTHASE 2"/>
    <property type="match status" value="1"/>
</dbReference>